<keyword evidence="1" id="KW-0732">Signal</keyword>
<evidence type="ECO:0000313" key="3">
    <source>
        <dbReference type="Proteomes" id="UP001218638"/>
    </source>
</evidence>
<name>A0AAF0CRB1_9BACT</name>
<proteinExistence type="predicted"/>
<dbReference type="RefSeq" id="WP_330927995.1">
    <property type="nucleotide sequence ID" value="NZ_CP119075.1"/>
</dbReference>
<gene>
    <name evidence="2" type="ORF">PXH66_07260</name>
</gene>
<feature type="signal peptide" evidence="1">
    <location>
        <begin position="1"/>
        <end position="21"/>
    </location>
</feature>
<evidence type="ECO:0000313" key="2">
    <source>
        <dbReference type="EMBL" id="WED66647.1"/>
    </source>
</evidence>
<sequence>MPVRFLVATIIGLSLSAGGQAQETSGGADASAVEIAQVRFTTVRDNSGGAWWRAEVEVRVNASGSGRARFADRVRVDLSLATEVTAAEEGFEFYRAGATAVALESGRWMYRFYLPPAIVRRDRLQGTPRFWLVDATVAGEAVPPSRQSVGPGFSNAAALQNFRSKLAQRAPSNDGVLRPEFLTLFANPADEEAPVMLLPAAFTSEP</sequence>
<keyword evidence="3" id="KW-1185">Reference proteome</keyword>
<accession>A0AAF0CRB1</accession>
<evidence type="ECO:0000256" key="1">
    <source>
        <dbReference type="SAM" id="SignalP"/>
    </source>
</evidence>
<dbReference type="EMBL" id="CP119075">
    <property type="protein sequence ID" value="WED66647.1"/>
    <property type="molecule type" value="Genomic_DNA"/>
</dbReference>
<dbReference type="KEGG" id="slom:PXH66_07260"/>
<dbReference type="Proteomes" id="UP001218638">
    <property type="component" value="Chromosome"/>
</dbReference>
<feature type="chain" id="PRO_5042072132" evidence="1">
    <location>
        <begin position="22"/>
        <end position="206"/>
    </location>
</feature>
<protein>
    <submittedName>
        <fullName evidence="2">Uncharacterized protein</fullName>
    </submittedName>
</protein>
<organism evidence="2 3">
    <name type="scientific">Synoicihabitans lomoniglobus</name>
    <dbReference type="NCBI Taxonomy" id="2909285"/>
    <lineage>
        <taxon>Bacteria</taxon>
        <taxon>Pseudomonadati</taxon>
        <taxon>Verrucomicrobiota</taxon>
        <taxon>Opitutia</taxon>
        <taxon>Opitutales</taxon>
        <taxon>Opitutaceae</taxon>
        <taxon>Synoicihabitans</taxon>
    </lineage>
</organism>
<reference evidence="2" key="1">
    <citation type="submission" date="2023-03" db="EMBL/GenBank/DDBJ databases">
        <title>Lomoglobus Profundus gen. nov., sp. nov., a novel member of the phylum Verrucomicrobia, isolated from deep-marine sediment of South China Sea.</title>
        <authorList>
            <person name="Ahmad T."/>
            <person name="Ishaq S.E."/>
            <person name="Wang F."/>
        </authorList>
    </citation>
    <scope>NUCLEOTIDE SEQUENCE</scope>
    <source>
        <strain evidence="2">LMO-M01</strain>
    </source>
</reference>
<dbReference type="AlphaFoldDB" id="A0AAF0CRB1"/>